<keyword evidence="1" id="KW-0812">Transmembrane</keyword>
<reference evidence="2 3" key="1">
    <citation type="journal article" date="2013" name="Genome Announc.">
        <title>Draft Genome Sequence of Cesiribacter andamanensis Strain AMV16T, Isolated from a Soil Sample from a Mud Volcano in the Andaman Islands, India.</title>
        <authorList>
            <person name="Shivaji S."/>
            <person name="Ara S."/>
            <person name="Begum Z."/>
            <person name="Srinivas T.N."/>
            <person name="Singh A."/>
            <person name="Kumar Pinnaka A."/>
        </authorList>
    </citation>
    <scope>NUCLEOTIDE SEQUENCE [LARGE SCALE GENOMIC DNA]</scope>
    <source>
        <strain evidence="2 3">AMV16</strain>
    </source>
</reference>
<sequence length="146" mass="15174">MELAGPPLAGPLLAGPLLAGPLLAGLILAGLGLLGLVLVGVRSTAPAPGLKQSRGILLEVIRGRKHEKSSATVRYTAGLKTYTSTAPLTSAADFFPGQQVLVTYAVRQPQQILELQSLSAAMGRRFLLLLVASLFIVAGLLLIRLA</sequence>
<dbReference type="STRING" id="1279009.ADICEAN_00461"/>
<dbReference type="AlphaFoldDB" id="M7NAY3"/>
<organism evidence="2 3">
    <name type="scientific">Cesiribacter andamanensis AMV16</name>
    <dbReference type="NCBI Taxonomy" id="1279009"/>
    <lineage>
        <taxon>Bacteria</taxon>
        <taxon>Pseudomonadati</taxon>
        <taxon>Bacteroidota</taxon>
        <taxon>Cytophagia</taxon>
        <taxon>Cytophagales</taxon>
        <taxon>Cesiribacteraceae</taxon>
        <taxon>Cesiribacter</taxon>
    </lineage>
</organism>
<evidence type="ECO:0000313" key="2">
    <source>
        <dbReference type="EMBL" id="EMR04427.1"/>
    </source>
</evidence>
<accession>M7NAY3</accession>
<name>M7NAY3_9BACT</name>
<evidence type="ECO:0008006" key="4">
    <source>
        <dbReference type="Google" id="ProtNLM"/>
    </source>
</evidence>
<protein>
    <recommendedName>
        <fullName evidence="4">DUF3592 domain-containing protein</fullName>
    </recommendedName>
</protein>
<feature type="transmembrane region" description="Helical" evidence="1">
    <location>
        <begin position="20"/>
        <end position="41"/>
    </location>
</feature>
<comment type="caution">
    <text evidence="2">The sequence shown here is derived from an EMBL/GenBank/DDBJ whole genome shotgun (WGS) entry which is preliminary data.</text>
</comment>
<proteinExistence type="predicted"/>
<feature type="transmembrane region" description="Helical" evidence="1">
    <location>
        <begin position="126"/>
        <end position="145"/>
    </location>
</feature>
<evidence type="ECO:0000256" key="1">
    <source>
        <dbReference type="SAM" id="Phobius"/>
    </source>
</evidence>
<gene>
    <name evidence="2" type="ORF">ADICEAN_00461</name>
</gene>
<evidence type="ECO:0000313" key="3">
    <source>
        <dbReference type="Proteomes" id="UP000011910"/>
    </source>
</evidence>
<dbReference type="EMBL" id="AODQ01000006">
    <property type="protein sequence ID" value="EMR04427.1"/>
    <property type="molecule type" value="Genomic_DNA"/>
</dbReference>
<keyword evidence="3" id="KW-1185">Reference proteome</keyword>
<keyword evidence="1" id="KW-1133">Transmembrane helix</keyword>
<keyword evidence="1" id="KW-0472">Membrane</keyword>
<dbReference type="Proteomes" id="UP000011910">
    <property type="component" value="Unassembled WGS sequence"/>
</dbReference>
<dbReference type="RefSeq" id="WP_009193868.1">
    <property type="nucleotide sequence ID" value="NZ_AODQ01000006.1"/>
</dbReference>